<keyword evidence="6" id="KW-1185">Reference proteome</keyword>
<feature type="coiled-coil region" evidence="2">
    <location>
        <begin position="224"/>
        <end position="251"/>
    </location>
</feature>
<reference evidence="6" key="1">
    <citation type="submission" date="2024-04" db="EMBL/GenBank/DDBJ databases">
        <title>Salinicola lusitanus LLJ914,a marine bacterium isolated from the Okinawa Trough.</title>
        <authorList>
            <person name="Li J."/>
        </authorList>
    </citation>
    <scope>NUCLEOTIDE SEQUENCE [LARGE SCALE GENOMIC DNA]</scope>
</reference>
<evidence type="ECO:0000313" key="6">
    <source>
        <dbReference type="Proteomes" id="UP001460270"/>
    </source>
</evidence>
<evidence type="ECO:0000313" key="5">
    <source>
        <dbReference type="EMBL" id="KAK7891876.1"/>
    </source>
</evidence>
<dbReference type="AlphaFoldDB" id="A0AAW0N6W0"/>
<dbReference type="Proteomes" id="UP001460270">
    <property type="component" value="Unassembled WGS sequence"/>
</dbReference>
<accession>A0AAW0N6W0</accession>
<dbReference type="EMBL" id="JBBPFD010000017">
    <property type="protein sequence ID" value="KAK7891876.1"/>
    <property type="molecule type" value="Genomic_DNA"/>
</dbReference>
<organism evidence="5 6">
    <name type="scientific">Mugilogobius chulae</name>
    <name type="common">yellowstripe goby</name>
    <dbReference type="NCBI Taxonomy" id="88201"/>
    <lineage>
        <taxon>Eukaryota</taxon>
        <taxon>Metazoa</taxon>
        <taxon>Chordata</taxon>
        <taxon>Craniata</taxon>
        <taxon>Vertebrata</taxon>
        <taxon>Euteleostomi</taxon>
        <taxon>Actinopterygii</taxon>
        <taxon>Neopterygii</taxon>
        <taxon>Teleostei</taxon>
        <taxon>Neoteleostei</taxon>
        <taxon>Acanthomorphata</taxon>
        <taxon>Gobiaria</taxon>
        <taxon>Gobiiformes</taxon>
        <taxon>Gobioidei</taxon>
        <taxon>Gobiidae</taxon>
        <taxon>Gobionellinae</taxon>
        <taxon>Mugilogobius</taxon>
    </lineage>
</organism>
<evidence type="ECO:0000256" key="2">
    <source>
        <dbReference type="SAM" id="Coils"/>
    </source>
</evidence>
<sequence length="360" mass="40489">MDSQREQSSDSPRLEAVIQKLEESLLSEGSSGDGALALRRDDLDFSTSPFTSPIPVSSRIRQIITQSLSEEPSPQTATASHTSGGVSEVSELEDCRALREQFCLSPADCDQPLVKTSLTTKLDQMLRLHSSVDSDQDSSSGNVQSQERTYWQKLQLYQEAQLRQAQLVQKLQAKVLQYKKRCGDLEVQVLEKTSESEKMRLLLQSHLDSAQRQQRTEDELGLVIQRKAAQLEEEQKKCASLSQVNSVLRDQLDQAGTVNQGLSESLWKARADLELCETQMRKEKETSSSRLGREQARVRALWRQAASLRTTFTQLRTFTDRSLSELRGECAAVSRELQGVCARVTQESAPVWSSPNWRLN</sequence>
<name>A0AAW0N6W0_9GOBI</name>
<evidence type="ECO:0000259" key="4">
    <source>
        <dbReference type="Pfam" id="PF15035"/>
    </source>
</evidence>
<gene>
    <name evidence="5" type="ORF">WMY93_023839</name>
</gene>
<evidence type="ECO:0000256" key="1">
    <source>
        <dbReference type="ARBA" id="ARBA00023054"/>
    </source>
</evidence>
<keyword evidence="1 2" id="KW-0175">Coiled coil</keyword>
<dbReference type="InterPro" id="IPR055167">
    <property type="entry name" value="Rootletin-like_CC"/>
</dbReference>
<feature type="region of interest" description="Disordered" evidence="3">
    <location>
        <begin position="68"/>
        <end position="87"/>
    </location>
</feature>
<feature type="compositionally biased region" description="Polar residues" evidence="3">
    <location>
        <begin position="68"/>
        <end position="85"/>
    </location>
</feature>
<evidence type="ECO:0000256" key="3">
    <source>
        <dbReference type="SAM" id="MobiDB-lite"/>
    </source>
</evidence>
<comment type="caution">
    <text evidence="5">The sequence shown here is derived from an EMBL/GenBank/DDBJ whole genome shotgun (WGS) entry which is preliminary data.</text>
</comment>
<feature type="domain" description="Rootletin-like coiled-coil" evidence="4">
    <location>
        <begin position="151"/>
        <end position="334"/>
    </location>
</feature>
<protein>
    <recommendedName>
        <fullName evidence="4">Rootletin-like coiled-coil domain-containing protein</fullName>
    </recommendedName>
</protein>
<dbReference type="Pfam" id="PF15035">
    <property type="entry name" value="Rootletin"/>
    <property type="match status" value="1"/>
</dbReference>
<proteinExistence type="predicted"/>